<dbReference type="CDD" id="cd07984">
    <property type="entry name" value="LPLAT_LABLAT-like"/>
    <property type="match status" value="1"/>
</dbReference>
<accession>A0A062XZ80</accession>
<sequence>MKARHLAEYAGLWLLALFFRALPRPWALALGAVVGQVGWWLRIRRQLVFANLEIAFPELSLRERQRLAAAAARNFGRTVAEFVRFAGRDRRRVGELVAVQGEQELREALAQGKGAVVVTAHLGAWALYVTALAARGIPCALLVGRQHNPYVDRFILGIPGDAVKFISKGRTAPREILKSLQEGRVVVMVADQDAGPRGTFAPFFGRPVSTLPLPG</sequence>
<evidence type="ECO:0000256" key="5">
    <source>
        <dbReference type="ARBA" id="ARBA00023136"/>
    </source>
</evidence>
<evidence type="ECO:0000256" key="4">
    <source>
        <dbReference type="ARBA" id="ARBA00022679"/>
    </source>
</evidence>
<comment type="caution">
    <text evidence="7">The sequence shown here is derived from an EMBL/GenBank/DDBJ whole genome shotgun (WGS) entry which is preliminary data.</text>
</comment>
<dbReference type="AlphaFoldDB" id="A0A062XZ80"/>
<protein>
    <recommendedName>
        <fullName evidence="9">Lipid A biosynthesis acyltransferase</fullName>
    </recommendedName>
</protein>
<dbReference type="GO" id="GO:0016746">
    <property type="term" value="F:acyltransferase activity"/>
    <property type="evidence" value="ECO:0007669"/>
    <property type="project" value="UniProtKB-KW"/>
</dbReference>
<keyword evidence="6" id="KW-0012">Acyltransferase</keyword>
<evidence type="ECO:0000256" key="6">
    <source>
        <dbReference type="ARBA" id="ARBA00023315"/>
    </source>
</evidence>
<feature type="non-terminal residue" evidence="7">
    <location>
        <position position="215"/>
    </location>
</feature>
<organism evidence="7 8">
    <name type="scientific">Thermoanaerobaculum aquaticum</name>
    <dbReference type="NCBI Taxonomy" id="1312852"/>
    <lineage>
        <taxon>Bacteria</taxon>
        <taxon>Pseudomonadati</taxon>
        <taxon>Acidobacteriota</taxon>
        <taxon>Thermoanaerobaculia</taxon>
        <taxon>Thermoanaerobaculales</taxon>
        <taxon>Thermoanaerobaculaceae</taxon>
        <taxon>Thermoanaerobaculum</taxon>
    </lineage>
</organism>
<dbReference type="PANTHER" id="PTHR30606:SF10">
    <property type="entry name" value="PHOSPHATIDYLINOSITOL MANNOSIDE ACYLTRANSFERASE"/>
    <property type="match status" value="1"/>
</dbReference>
<dbReference type="OrthoDB" id="9801955at2"/>
<gene>
    <name evidence="7" type="ORF">EG19_08895</name>
</gene>
<dbReference type="GO" id="GO:0009247">
    <property type="term" value="P:glycolipid biosynthetic process"/>
    <property type="evidence" value="ECO:0007669"/>
    <property type="project" value="UniProtKB-ARBA"/>
</dbReference>
<evidence type="ECO:0000256" key="3">
    <source>
        <dbReference type="ARBA" id="ARBA00022519"/>
    </source>
</evidence>
<dbReference type="PANTHER" id="PTHR30606">
    <property type="entry name" value="LIPID A BIOSYNTHESIS LAUROYL ACYLTRANSFERASE"/>
    <property type="match status" value="1"/>
</dbReference>
<dbReference type="InterPro" id="IPR004960">
    <property type="entry name" value="LipA_acyltrans"/>
</dbReference>
<evidence type="ECO:0000313" key="8">
    <source>
        <dbReference type="Proteomes" id="UP000027284"/>
    </source>
</evidence>
<keyword evidence="2" id="KW-1003">Cell membrane</keyword>
<dbReference type="STRING" id="1312852.EG19_08895"/>
<dbReference type="Pfam" id="PF03279">
    <property type="entry name" value="Lip_A_acyltrans"/>
    <property type="match status" value="1"/>
</dbReference>
<dbReference type="EMBL" id="JMFG01000004">
    <property type="protein sequence ID" value="KDA54759.1"/>
    <property type="molecule type" value="Genomic_DNA"/>
</dbReference>
<evidence type="ECO:0000256" key="2">
    <source>
        <dbReference type="ARBA" id="ARBA00022475"/>
    </source>
</evidence>
<keyword evidence="8" id="KW-1185">Reference proteome</keyword>
<dbReference type="Proteomes" id="UP000027284">
    <property type="component" value="Unassembled WGS sequence"/>
</dbReference>
<name>A0A062XZ80_9BACT</name>
<evidence type="ECO:0000313" key="7">
    <source>
        <dbReference type="EMBL" id="KDA54759.1"/>
    </source>
</evidence>
<evidence type="ECO:0000256" key="1">
    <source>
        <dbReference type="ARBA" id="ARBA00004533"/>
    </source>
</evidence>
<keyword evidence="5" id="KW-0472">Membrane</keyword>
<comment type="subcellular location">
    <subcellularLocation>
        <location evidence="1">Cell inner membrane</location>
    </subcellularLocation>
</comment>
<keyword evidence="3" id="KW-0997">Cell inner membrane</keyword>
<dbReference type="RefSeq" id="WP_038046636.1">
    <property type="nucleotide sequence ID" value="NZ_JMFG01000004.1"/>
</dbReference>
<dbReference type="GO" id="GO:0005886">
    <property type="term" value="C:plasma membrane"/>
    <property type="evidence" value="ECO:0007669"/>
    <property type="project" value="UniProtKB-SubCell"/>
</dbReference>
<keyword evidence="4" id="KW-0808">Transferase</keyword>
<evidence type="ECO:0008006" key="9">
    <source>
        <dbReference type="Google" id="ProtNLM"/>
    </source>
</evidence>
<reference evidence="7 8" key="1">
    <citation type="submission" date="2014-04" db="EMBL/GenBank/DDBJ databases">
        <title>The Genome Sequence of Thermoanaerobaculum aquaticum MP-01, The First Cultivated Group 23 Acidobacterium.</title>
        <authorList>
            <person name="Stamps B.W."/>
            <person name="Losey N.A."/>
            <person name="Lawson P.A."/>
            <person name="Stevenson B.S."/>
        </authorList>
    </citation>
    <scope>NUCLEOTIDE SEQUENCE [LARGE SCALE GENOMIC DNA]</scope>
    <source>
        <strain evidence="7 8">MP-01</strain>
    </source>
</reference>
<proteinExistence type="predicted"/>